<dbReference type="AlphaFoldDB" id="A0A843B842"/>
<protein>
    <recommendedName>
        <fullName evidence="4">DUF2282 domain-containing protein</fullName>
    </recommendedName>
</protein>
<dbReference type="RefSeq" id="WP_198460906.1">
    <property type="nucleotide sequence ID" value="NZ_JABBCQ020000013.1"/>
</dbReference>
<reference evidence="2" key="1">
    <citation type="submission" date="2020-12" db="EMBL/GenBank/DDBJ databases">
        <title>Comamonas sp. nov., isolated from stream water.</title>
        <authorList>
            <person name="Park K.-H."/>
        </authorList>
    </citation>
    <scope>NUCLEOTIDE SEQUENCE</scope>
    <source>
        <strain evidence="2">EJ-4</strain>
    </source>
</reference>
<evidence type="ECO:0000256" key="1">
    <source>
        <dbReference type="SAM" id="SignalP"/>
    </source>
</evidence>
<dbReference type="Proteomes" id="UP000530032">
    <property type="component" value="Unassembled WGS sequence"/>
</dbReference>
<feature type="signal peptide" evidence="1">
    <location>
        <begin position="1"/>
        <end position="19"/>
    </location>
</feature>
<feature type="chain" id="PRO_5032452965" description="DUF2282 domain-containing protein" evidence="1">
    <location>
        <begin position="20"/>
        <end position="96"/>
    </location>
</feature>
<evidence type="ECO:0000313" key="2">
    <source>
        <dbReference type="EMBL" id="MBI1625775.1"/>
    </source>
</evidence>
<organism evidence="2 3">
    <name type="scientific">Comamonas suwonensis</name>
    <dbReference type="NCBI Taxonomy" id="2606214"/>
    <lineage>
        <taxon>Bacteria</taxon>
        <taxon>Pseudomonadati</taxon>
        <taxon>Pseudomonadota</taxon>
        <taxon>Betaproteobacteria</taxon>
        <taxon>Burkholderiales</taxon>
        <taxon>Comamonadaceae</taxon>
        <taxon>Comamonas</taxon>
    </lineage>
</organism>
<evidence type="ECO:0000313" key="3">
    <source>
        <dbReference type="Proteomes" id="UP000530032"/>
    </source>
</evidence>
<dbReference type="EMBL" id="JABBCQ020000013">
    <property type="protein sequence ID" value="MBI1625775.1"/>
    <property type="molecule type" value="Genomic_DNA"/>
</dbReference>
<proteinExistence type="predicted"/>
<keyword evidence="1" id="KW-0732">Signal</keyword>
<accession>A0A843B842</accession>
<sequence>MNRFITTVALAVVTLPALSAPTVQTLTGVVKGGTADSCLNVGAGKNEKCYSFGSRSSIAKKLFAACKEDDACTVTGRFDDDKEQLVSVEKAVKVKP</sequence>
<name>A0A843B842_9BURK</name>
<evidence type="ECO:0008006" key="4">
    <source>
        <dbReference type="Google" id="ProtNLM"/>
    </source>
</evidence>
<comment type="caution">
    <text evidence="2">The sequence shown here is derived from an EMBL/GenBank/DDBJ whole genome shotgun (WGS) entry which is preliminary data.</text>
</comment>
<gene>
    <name evidence="2" type="ORF">HF327_014825</name>
</gene>
<keyword evidence="3" id="KW-1185">Reference proteome</keyword>